<dbReference type="EMBL" id="ASXJ01000370">
    <property type="protein sequence ID" value="ERL99671.1"/>
    <property type="molecule type" value="Genomic_DNA"/>
</dbReference>
<reference evidence="2 3" key="1">
    <citation type="journal article" date="2014" name="FEMS Microbiol. Lett.">
        <title>Genome sequencing analysis reveals virulence-related gene content of Ochrobactrum intermedium strain 229E, a urease-positive strain isolated from the human gastric niche.</title>
        <authorList>
            <person name="Kulkarni G.J."/>
            <person name="Shetty S."/>
            <person name="Dharne M.S."/>
            <person name="Shouche Y.S."/>
        </authorList>
    </citation>
    <scope>NUCLEOTIDE SEQUENCE [LARGE SCALE GENOMIC DNA]</scope>
    <source>
        <strain evidence="2 3">229E</strain>
    </source>
</reference>
<evidence type="ECO:0000313" key="2">
    <source>
        <dbReference type="EMBL" id="ERL99671.1"/>
    </source>
</evidence>
<comment type="caution">
    <text evidence="2">The sequence shown here is derived from an EMBL/GenBank/DDBJ whole genome shotgun (WGS) entry which is preliminary data.</text>
</comment>
<feature type="transmembrane region" description="Helical" evidence="1">
    <location>
        <begin position="6"/>
        <end position="24"/>
    </location>
</feature>
<dbReference type="Proteomes" id="UP000016842">
    <property type="component" value="Unassembled WGS sequence"/>
</dbReference>
<dbReference type="AlphaFoldDB" id="U4VAB8"/>
<sequence length="97" mass="10108">MSETASSFAISVTFACDLGGAFLIGGRGGRRKGIEHFAKRACPAPSEDWTPFGDVIGHVAGGLKHPCPTQTMRAENNSADCFGMPETYGGCAVGEIE</sequence>
<keyword evidence="1" id="KW-1133">Transmembrane helix</keyword>
<proteinExistence type="predicted"/>
<keyword evidence="1" id="KW-0472">Membrane</keyword>
<keyword evidence="1" id="KW-0812">Transmembrane</keyword>
<organism evidence="2 3">
    <name type="scientific">Brucella intermedia 229E</name>
    <dbReference type="NCBI Taxonomy" id="1337887"/>
    <lineage>
        <taxon>Bacteria</taxon>
        <taxon>Pseudomonadati</taxon>
        <taxon>Pseudomonadota</taxon>
        <taxon>Alphaproteobacteria</taxon>
        <taxon>Hyphomicrobiales</taxon>
        <taxon>Brucellaceae</taxon>
        <taxon>Brucella/Ochrobactrum group</taxon>
        <taxon>Brucella</taxon>
    </lineage>
</organism>
<gene>
    <name evidence="2" type="ORF">Q644_09840</name>
</gene>
<name>U4VAB8_9HYPH</name>
<accession>U4VAB8</accession>
<evidence type="ECO:0000313" key="3">
    <source>
        <dbReference type="Proteomes" id="UP000016842"/>
    </source>
</evidence>
<protein>
    <submittedName>
        <fullName evidence="2">Uncharacterized protein</fullName>
    </submittedName>
</protein>
<evidence type="ECO:0000256" key="1">
    <source>
        <dbReference type="SAM" id="Phobius"/>
    </source>
</evidence>